<evidence type="ECO:0000259" key="1">
    <source>
        <dbReference type="PROSITE" id="PS50206"/>
    </source>
</evidence>
<dbReference type="InterPro" id="IPR036873">
    <property type="entry name" value="Rhodanese-like_dom_sf"/>
</dbReference>
<dbReference type="PANTHER" id="PTHR44086:SF13">
    <property type="entry name" value="THIOSULFATE SULFURTRANSFERASE PSPE"/>
    <property type="match status" value="1"/>
</dbReference>
<gene>
    <name evidence="2" type="ORF">ACFO3I_03765</name>
</gene>
<dbReference type="SMART" id="SM00450">
    <property type="entry name" value="RHOD"/>
    <property type="match status" value="1"/>
</dbReference>
<accession>A0ABV9JJN1</accession>
<sequence length="132" mass="14078">MKTGAQLAAEAKAKIQELSVEQLAALVKTTEPRVIDVREPAEFAAGHIPNAVSMPRGVLEMQLHSHPAVAAEKDAVLALTELAKQPLYLICRSGARSALAAESLHRMGFHEVYSIAGGMTAWQDAGLPVRQA</sequence>
<dbReference type="EMBL" id="JBHSGB010000004">
    <property type="protein sequence ID" value="MFC4654140.1"/>
    <property type="molecule type" value="Genomic_DNA"/>
</dbReference>
<evidence type="ECO:0000313" key="3">
    <source>
        <dbReference type="Proteomes" id="UP001595962"/>
    </source>
</evidence>
<dbReference type="RefSeq" id="WP_377331889.1">
    <property type="nucleotide sequence ID" value="NZ_JBHSGB010000004.1"/>
</dbReference>
<keyword evidence="3" id="KW-1185">Reference proteome</keyword>
<dbReference type="Gene3D" id="3.40.250.10">
    <property type="entry name" value="Rhodanese-like domain"/>
    <property type="match status" value="1"/>
</dbReference>
<feature type="domain" description="Rhodanese" evidence="1">
    <location>
        <begin position="28"/>
        <end position="131"/>
    </location>
</feature>
<dbReference type="Pfam" id="PF00581">
    <property type="entry name" value="Rhodanese"/>
    <property type="match status" value="1"/>
</dbReference>
<dbReference type="InterPro" id="IPR001763">
    <property type="entry name" value="Rhodanese-like_dom"/>
</dbReference>
<dbReference type="PANTHER" id="PTHR44086">
    <property type="entry name" value="THIOSULFATE SULFURTRANSFERASE RDL2, MITOCHONDRIAL-RELATED"/>
    <property type="match status" value="1"/>
</dbReference>
<reference evidence="3" key="1">
    <citation type="journal article" date="2019" name="Int. J. Syst. Evol. Microbiol.">
        <title>The Global Catalogue of Microorganisms (GCM) 10K type strain sequencing project: providing services to taxonomists for standard genome sequencing and annotation.</title>
        <authorList>
            <consortium name="The Broad Institute Genomics Platform"/>
            <consortium name="The Broad Institute Genome Sequencing Center for Infectious Disease"/>
            <person name="Wu L."/>
            <person name="Ma J."/>
        </authorList>
    </citation>
    <scope>NUCLEOTIDE SEQUENCE [LARGE SCALE GENOMIC DNA]</scope>
    <source>
        <strain evidence="3">DT28</strain>
    </source>
</reference>
<dbReference type="SUPFAM" id="SSF52821">
    <property type="entry name" value="Rhodanese/Cell cycle control phosphatase"/>
    <property type="match status" value="1"/>
</dbReference>
<dbReference type="CDD" id="cd00158">
    <property type="entry name" value="RHOD"/>
    <property type="match status" value="1"/>
</dbReference>
<dbReference type="Proteomes" id="UP001595962">
    <property type="component" value="Unassembled WGS sequence"/>
</dbReference>
<organism evidence="2 3">
    <name type="scientific">Rheinheimera marina</name>
    <dbReference type="NCBI Taxonomy" id="1774958"/>
    <lineage>
        <taxon>Bacteria</taxon>
        <taxon>Pseudomonadati</taxon>
        <taxon>Pseudomonadota</taxon>
        <taxon>Gammaproteobacteria</taxon>
        <taxon>Chromatiales</taxon>
        <taxon>Chromatiaceae</taxon>
        <taxon>Rheinheimera</taxon>
    </lineage>
</organism>
<dbReference type="PROSITE" id="PS50206">
    <property type="entry name" value="RHODANESE_3"/>
    <property type="match status" value="1"/>
</dbReference>
<evidence type="ECO:0000313" key="2">
    <source>
        <dbReference type="EMBL" id="MFC4654140.1"/>
    </source>
</evidence>
<proteinExistence type="predicted"/>
<protein>
    <submittedName>
        <fullName evidence="2">Rhodanese-like domain-containing protein</fullName>
    </submittedName>
</protein>
<comment type="caution">
    <text evidence="2">The sequence shown here is derived from an EMBL/GenBank/DDBJ whole genome shotgun (WGS) entry which is preliminary data.</text>
</comment>
<name>A0ABV9JJN1_9GAMM</name>